<protein>
    <submittedName>
        <fullName evidence="1">Uncharacterized protein</fullName>
    </submittedName>
</protein>
<evidence type="ECO:0000313" key="1">
    <source>
        <dbReference type="EMBL" id="KAH6946239.1"/>
    </source>
</evidence>
<organism evidence="1 2">
    <name type="scientific">Hyalomma asiaticum</name>
    <name type="common">Tick</name>
    <dbReference type="NCBI Taxonomy" id="266040"/>
    <lineage>
        <taxon>Eukaryota</taxon>
        <taxon>Metazoa</taxon>
        <taxon>Ecdysozoa</taxon>
        <taxon>Arthropoda</taxon>
        <taxon>Chelicerata</taxon>
        <taxon>Arachnida</taxon>
        <taxon>Acari</taxon>
        <taxon>Parasitiformes</taxon>
        <taxon>Ixodida</taxon>
        <taxon>Ixodoidea</taxon>
        <taxon>Ixodidae</taxon>
        <taxon>Hyalomminae</taxon>
        <taxon>Hyalomma</taxon>
    </lineage>
</organism>
<keyword evidence="2" id="KW-1185">Reference proteome</keyword>
<comment type="caution">
    <text evidence="1">The sequence shown here is derived from an EMBL/GenBank/DDBJ whole genome shotgun (WGS) entry which is preliminary data.</text>
</comment>
<dbReference type="EMBL" id="CM023481">
    <property type="protein sequence ID" value="KAH6946239.1"/>
    <property type="molecule type" value="Genomic_DNA"/>
</dbReference>
<reference evidence="1" key="1">
    <citation type="submission" date="2020-05" db="EMBL/GenBank/DDBJ databases">
        <title>Large-scale comparative analyses of tick genomes elucidate their genetic diversity and vector capacities.</title>
        <authorList>
            <person name="Jia N."/>
            <person name="Wang J."/>
            <person name="Shi W."/>
            <person name="Du L."/>
            <person name="Sun Y."/>
            <person name="Zhan W."/>
            <person name="Jiang J."/>
            <person name="Wang Q."/>
            <person name="Zhang B."/>
            <person name="Ji P."/>
            <person name="Sakyi L.B."/>
            <person name="Cui X."/>
            <person name="Yuan T."/>
            <person name="Jiang B."/>
            <person name="Yang W."/>
            <person name="Lam T.T.-Y."/>
            <person name="Chang Q."/>
            <person name="Ding S."/>
            <person name="Wang X."/>
            <person name="Zhu J."/>
            <person name="Ruan X."/>
            <person name="Zhao L."/>
            <person name="Wei J."/>
            <person name="Que T."/>
            <person name="Du C."/>
            <person name="Cheng J."/>
            <person name="Dai P."/>
            <person name="Han X."/>
            <person name="Huang E."/>
            <person name="Gao Y."/>
            <person name="Liu J."/>
            <person name="Shao H."/>
            <person name="Ye R."/>
            <person name="Li L."/>
            <person name="Wei W."/>
            <person name="Wang X."/>
            <person name="Wang C."/>
            <person name="Yang T."/>
            <person name="Huo Q."/>
            <person name="Li W."/>
            <person name="Guo W."/>
            <person name="Chen H."/>
            <person name="Zhou L."/>
            <person name="Ni X."/>
            <person name="Tian J."/>
            <person name="Zhou Y."/>
            <person name="Sheng Y."/>
            <person name="Liu T."/>
            <person name="Pan Y."/>
            <person name="Xia L."/>
            <person name="Li J."/>
            <person name="Zhao F."/>
            <person name="Cao W."/>
        </authorList>
    </citation>
    <scope>NUCLEOTIDE SEQUENCE</scope>
    <source>
        <strain evidence="1">Hyas-2018</strain>
    </source>
</reference>
<evidence type="ECO:0000313" key="2">
    <source>
        <dbReference type="Proteomes" id="UP000821845"/>
    </source>
</evidence>
<dbReference type="Proteomes" id="UP000821845">
    <property type="component" value="Chromosome 1"/>
</dbReference>
<name>A0ACB7TN23_HYAAI</name>
<sequence length="235" mass="27082">MDSCTWRNYWKRKDTPGCARSVPFCTFAWMQCRFRFLGPRRLCTPDIARHEQGRDMAPAPVLSSLRSQALGQSRECISPTPQHIHKGRRRPFSSSADRPASVTNKVVHHKPHSCPSPKYPEWPARGTAEHLLWSYPTFDTIRERTLLSLGGLRPGTLQEWTDPPSPIGSKKAIGLWRAFLNFFRENEGPGRHFLELTLGPPHLEEDENPGPLPNWRRAPILCRKFEHIKYRNKDV</sequence>
<gene>
    <name evidence="1" type="ORF">HPB50_012370</name>
</gene>
<proteinExistence type="predicted"/>
<accession>A0ACB7TN23</accession>